<dbReference type="PANTHER" id="PTHR45986">
    <property type="entry name" value="ZINC FINGER MATRIN-TYPE PROTEIN 2"/>
    <property type="match status" value="1"/>
</dbReference>
<evidence type="ECO:0000313" key="7">
    <source>
        <dbReference type="EMBL" id="RXK40461.1"/>
    </source>
</evidence>
<dbReference type="SMART" id="SM00451">
    <property type="entry name" value="ZnF_U1"/>
    <property type="match status" value="1"/>
</dbReference>
<dbReference type="InterPro" id="IPR003604">
    <property type="entry name" value="Matrin/U1-like-C_Znf_C2H2"/>
</dbReference>
<feature type="region of interest" description="Disordered" evidence="5">
    <location>
        <begin position="173"/>
        <end position="238"/>
    </location>
</feature>
<dbReference type="GO" id="GO:0000398">
    <property type="term" value="P:mRNA splicing, via spliceosome"/>
    <property type="evidence" value="ECO:0007669"/>
    <property type="project" value="InterPro"/>
</dbReference>
<keyword evidence="4" id="KW-0539">Nucleus</keyword>
<dbReference type="GO" id="GO:0046540">
    <property type="term" value="C:U4/U6 x U5 tri-snRNP complex"/>
    <property type="evidence" value="ECO:0007669"/>
    <property type="project" value="TreeGrafter"/>
</dbReference>
<dbReference type="EMBL" id="SDIL01000018">
    <property type="protein sequence ID" value="RXK40461.1"/>
    <property type="molecule type" value="Genomic_DNA"/>
</dbReference>
<dbReference type="GO" id="GO:0008270">
    <property type="term" value="F:zinc ion binding"/>
    <property type="evidence" value="ECO:0007669"/>
    <property type="project" value="UniProtKB-KW"/>
</dbReference>
<feature type="region of interest" description="Disordered" evidence="5">
    <location>
        <begin position="1"/>
        <end position="73"/>
    </location>
</feature>
<dbReference type="OMA" id="VDHRRKW"/>
<sequence length="238" mass="27238">MSEKRDGAAPPPTRKQWDKDEWAAKAKEKDEEAIEKAKSAEAALAKGLKPKFKDKEDLPKPTKNMQQRTEDVGLNKDLNKTMLVQTTSTGKGPKGPGFYCDLCNRTLKDSLSYLDHLNGRMHLLHLGQSTKVSRSTLAQVREKIRQLREESSSRVTAKNFDFNARLEQVRNDGLEEKERRKEERKRKREEKKEEEMLSKMGVLGKKNKKDEEVEKAQKDNEDITTMMGFGGFGGVKKR</sequence>
<organism evidence="7 8">
    <name type="scientific">Tremella mesenterica</name>
    <name type="common">Jelly fungus</name>
    <dbReference type="NCBI Taxonomy" id="5217"/>
    <lineage>
        <taxon>Eukaryota</taxon>
        <taxon>Fungi</taxon>
        <taxon>Dikarya</taxon>
        <taxon>Basidiomycota</taxon>
        <taxon>Agaricomycotina</taxon>
        <taxon>Tremellomycetes</taxon>
        <taxon>Tremellales</taxon>
        <taxon>Tremellaceae</taxon>
        <taxon>Tremella</taxon>
    </lineage>
</organism>
<accession>A0A4Q1BR72</accession>
<comment type="caution">
    <text evidence="7">The sequence shown here is derived from an EMBL/GenBank/DDBJ whole genome shotgun (WGS) entry which is preliminary data.</text>
</comment>
<evidence type="ECO:0000256" key="3">
    <source>
        <dbReference type="ARBA" id="ARBA00022833"/>
    </source>
</evidence>
<dbReference type="OrthoDB" id="30343at2759"/>
<evidence type="ECO:0000313" key="8">
    <source>
        <dbReference type="Proteomes" id="UP000289152"/>
    </source>
</evidence>
<feature type="compositionally biased region" description="Basic and acidic residues" evidence="5">
    <location>
        <begin position="51"/>
        <end position="60"/>
    </location>
</feature>
<feature type="compositionally biased region" description="Gly residues" evidence="5">
    <location>
        <begin position="228"/>
        <end position="238"/>
    </location>
</feature>
<keyword evidence="1" id="KW-0479">Metal-binding</keyword>
<evidence type="ECO:0000256" key="4">
    <source>
        <dbReference type="ARBA" id="ARBA00023242"/>
    </source>
</evidence>
<dbReference type="PROSITE" id="PS00028">
    <property type="entry name" value="ZINC_FINGER_C2H2_1"/>
    <property type="match status" value="1"/>
</dbReference>
<proteinExistence type="predicted"/>
<protein>
    <recommendedName>
        <fullName evidence="6">C2H2-type domain-containing protein</fullName>
    </recommendedName>
</protein>
<dbReference type="STRING" id="5217.A0A4Q1BR72"/>
<dbReference type="Proteomes" id="UP000289152">
    <property type="component" value="Unassembled WGS sequence"/>
</dbReference>
<keyword evidence="2" id="KW-0863">Zinc-finger</keyword>
<reference evidence="7 8" key="1">
    <citation type="submission" date="2016-06" db="EMBL/GenBank/DDBJ databases">
        <title>Evolution of pathogenesis and genome organization in the Tremellales.</title>
        <authorList>
            <person name="Cuomo C."/>
            <person name="Litvintseva A."/>
            <person name="Heitman J."/>
            <person name="Chen Y."/>
            <person name="Sun S."/>
            <person name="Springer D."/>
            <person name="Dromer F."/>
            <person name="Young S."/>
            <person name="Zeng Q."/>
            <person name="Chapman S."/>
            <person name="Gujja S."/>
            <person name="Saif S."/>
            <person name="Birren B."/>
        </authorList>
    </citation>
    <scope>NUCLEOTIDE SEQUENCE [LARGE SCALE GENOMIC DNA]</scope>
    <source>
        <strain evidence="7 8">ATCC 28783</strain>
    </source>
</reference>
<dbReference type="SUPFAM" id="SSF57667">
    <property type="entry name" value="beta-beta-alpha zinc fingers"/>
    <property type="match status" value="1"/>
</dbReference>
<name>A0A4Q1BR72_TREME</name>
<keyword evidence="8" id="KW-1185">Reference proteome</keyword>
<dbReference type="InterPro" id="IPR040107">
    <property type="entry name" value="Snu23"/>
</dbReference>
<feature type="compositionally biased region" description="Basic and acidic residues" evidence="5">
    <location>
        <begin position="208"/>
        <end position="221"/>
    </location>
</feature>
<dbReference type="PANTHER" id="PTHR45986:SF1">
    <property type="entry name" value="ZINC FINGER MATRIN-TYPE PROTEIN 2"/>
    <property type="match status" value="1"/>
</dbReference>
<feature type="compositionally biased region" description="Basic and acidic residues" evidence="5">
    <location>
        <begin position="15"/>
        <end position="39"/>
    </location>
</feature>
<evidence type="ECO:0000256" key="1">
    <source>
        <dbReference type="ARBA" id="ARBA00022723"/>
    </source>
</evidence>
<dbReference type="GO" id="GO:0003676">
    <property type="term" value="F:nucleic acid binding"/>
    <property type="evidence" value="ECO:0007669"/>
    <property type="project" value="InterPro"/>
</dbReference>
<dbReference type="AlphaFoldDB" id="A0A4Q1BR72"/>
<dbReference type="VEuPathDB" id="FungiDB:TREMEDRAFT_65395"/>
<evidence type="ECO:0000256" key="5">
    <source>
        <dbReference type="SAM" id="MobiDB-lite"/>
    </source>
</evidence>
<dbReference type="InParanoid" id="A0A4Q1BR72"/>
<keyword evidence="3" id="KW-0862">Zinc</keyword>
<dbReference type="InterPro" id="IPR036236">
    <property type="entry name" value="Znf_C2H2_sf"/>
</dbReference>
<dbReference type="InterPro" id="IPR013087">
    <property type="entry name" value="Znf_C2H2_type"/>
</dbReference>
<evidence type="ECO:0000256" key="2">
    <source>
        <dbReference type="ARBA" id="ARBA00022771"/>
    </source>
</evidence>
<dbReference type="Pfam" id="PF12874">
    <property type="entry name" value="zf-met"/>
    <property type="match status" value="1"/>
</dbReference>
<evidence type="ECO:0000259" key="6">
    <source>
        <dbReference type="PROSITE" id="PS00028"/>
    </source>
</evidence>
<dbReference type="GO" id="GO:0005681">
    <property type="term" value="C:spliceosomal complex"/>
    <property type="evidence" value="ECO:0007669"/>
    <property type="project" value="InterPro"/>
</dbReference>
<feature type="domain" description="C2H2-type" evidence="6">
    <location>
        <begin position="100"/>
        <end position="122"/>
    </location>
</feature>
<gene>
    <name evidence="7" type="ORF">M231_02294</name>
</gene>